<dbReference type="InterPro" id="IPR013429">
    <property type="entry name" value="Regulatory_FmdB_Zinc_ribbon"/>
</dbReference>
<dbReference type="eggNOG" id="COG2331">
    <property type="taxonomic scope" value="Bacteria"/>
</dbReference>
<evidence type="ECO:0000313" key="4">
    <source>
        <dbReference type="Proteomes" id="UP000007844"/>
    </source>
</evidence>
<dbReference type="RefSeq" id="WP_014258811.1">
    <property type="nucleotide sequence ID" value="NC_016629.1"/>
</dbReference>
<organism evidence="3 4">
    <name type="scientific">Desulfocurvibacter africanus subsp. africanus str. Walvis Bay</name>
    <dbReference type="NCBI Taxonomy" id="690850"/>
    <lineage>
        <taxon>Bacteria</taxon>
        <taxon>Pseudomonadati</taxon>
        <taxon>Thermodesulfobacteriota</taxon>
        <taxon>Desulfovibrionia</taxon>
        <taxon>Desulfovibrionales</taxon>
        <taxon>Desulfovibrionaceae</taxon>
        <taxon>Desulfocurvibacter</taxon>
    </lineage>
</organism>
<feature type="compositionally biased region" description="Gly residues" evidence="1">
    <location>
        <begin position="62"/>
        <end position="71"/>
    </location>
</feature>
<evidence type="ECO:0000259" key="2">
    <source>
        <dbReference type="SMART" id="SM00834"/>
    </source>
</evidence>
<feature type="region of interest" description="Disordered" evidence="1">
    <location>
        <begin position="54"/>
        <end position="78"/>
    </location>
</feature>
<evidence type="ECO:0000256" key="1">
    <source>
        <dbReference type="SAM" id="MobiDB-lite"/>
    </source>
</evidence>
<dbReference type="NCBIfam" id="TIGR02605">
    <property type="entry name" value="CxxC_CxxC_SSSS"/>
    <property type="match status" value="1"/>
</dbReference>
<dbReference type="Pfam" id="PF09723">
    <property type="entry name" value="Zn_ribbon_8"/>
    <property type="match status" value="1"/>
</dbReference>
<dbReference type="KEGG" id="daf:Desaf_0619"/>
<dbReference type="EMBL" id="CP003221">
    <property type="protein sequence ID" value="EGJ48972.1"/>
    <property type="molecule type" value="Genomic_DNA"/>
</dbReference>
<dbReference type="AlphaFoldDB" id="F3YUL8"/>
<reference evidence="3 4" key="1">
    <citation type="journal article" date="2011" name="J. Bacteriol.">
        <title>Genome sequence of the mercury-methylating and pleomorphic Desulfovibrio africanus Strain Walvis Bay.</title>
        <authorList>
            <person name="Brown S.D."/>
            <person name="Wall J.D."/>
            <person name="Kucken A.M."/>
            <person name="Gilmour C.C."/>
            <person name="Podar M."/>
            <person name="Brandt C.C."/>
            <person name="Teshima H."/>
            <person name="Detter J.C."/>
            <person name="Han C.S."/>
            <person name="Land M.L."/>
            <person name="Lucas S."/>
            <person name="Han J."/>
            <person name="Pennacchio L."/>
            <person name="Nolan M."/>
            <person name="Pitluck S."/>
            <person name="Woyke T."/>
            <person name="Goodwin L."/>
            <person name="Palumbo A.V."/>
            <person name="Elias D.A."/>
        </authorList>
    </citation>
    <scope>NUCLEOTIDE SEQUENCE [LARGE SCALE GENOMIC DNA]</scope>
    <source>
        <strain evidence="3 4">Walvis Bay</strain>
    </source>
</reference>
<dbReference type="HOGENOM" id="CLU_136025_4_0_7"/>
<sequence>MPIFEYRCGKCGHEFEELVFGQNAPACPKCKAPKAEKLMSCCRHKNADGGADFGSAPSASSSGGGCAGCSGGSCATCK</sequence>
<evidence type="ECO:0000313" key="3">
    <source>
        <dbReference type="EMBL" id="EGJ48972.1"/>
    </source>
</evidence>
<keyword evidence="4" id="KW-1185">Reference proteome</keyword>
<feature type="domain" description="Putative regulatory protein FmdB zinc ribbon" evidence="2">
    <location>
        <begin position="1"/>
        <end position="40"/>
    </location>
</feature>
<name>F3YUL8_DESAF</name>
<dbReference type="STRING" id="690850.Desaf_0619"/>
<gene>
    <name evidence="3" type="ORF">Desaf_0619</name>
</gene>
<dbReference type="SMART" id="SM00834">
    <property type="entry name" value="CxxC_CXXC_SSSS"/>
    <property type="match status" value="1"/>
</dbReference>
<dbReference type="Proteomes" id="UP000007844">
    <property type="component" value="Chromosome"/>
</dbReference>
<protein>
    <submittedName>
        <fullName evidence="3">Regulatory protein, FmdB family</fullName>
    </submittedName>
</protein>
<accession>F3YUL8</accession>
<proteinExistence type="predicted"/>